<dbReference type="AlphaFoldDB" id="X0S797"/>
<proteinExistence type="predicted"/>
<name>X0S797_9ZZZZ</name>
<dbReference type="EMBL" id="BARS01002721">
    <property type="protein sequence ID" value="GAF71812.1"/>
    <property type="molecule type" value="Genomic_DNA"/>
</dbReference>
<sequence length="350" mass="39508">MLYLEAKLESGFIWKPYKHKLGGKEKSKMTTNPETIYLLGAGFTKAFFPAAPLNKDLLEAIIGNGGNKIAEYRDKYQTDDIEQLLTQLDLNAISNKQLRKDRTTIEGEISTFFTKFRFSEFEDSIPEWFKNFAHKTLKENDAIVSLNYDCFLEGALDNLGEWSPNEGYARVRTFPTNSIPDNIKHIKIYKIHGSENFVESSVIGNNSSQTAIGFNINEAIYPRSGANSHLGGGAKDPRPYIIAPSFVKIPHVDIAAMMLELLDISQTAKNLIIVGCGMRPEDSFLWLLLTRFLNKILEKRKRFIILSPSADEIWRRVSKYWVGDICNCSDVTIIPCGLEHGVKTVGDSLR</sequence>
<reference evidence="1" key="1">
    <citation type="journal article" date="2014" name="Front. Microbiol.">
        <title>High frequency of phylogenetically diverse reductive dehalogenase-homologous genes in deep subseafloor sedimentary metagenomes.</title>
        <authorList>
            <person name="Kawai M."/>
            <person name="Futagami T."/>
            <person name="Toyoda A."/>
            <person name="Takaki Y."/>
            <person name="Nishi S."/>
            <person name="Hori S."/>
            <person name="Arai W."/>
            <person name="Tsubouchi T."/>
            <person name="Morono Y."/>
            <person name="Uchiyama I."/>
            <person name="Ito T."/>
            <person name="Fujiyama A."/>
            <person name="Inagaki F."/>
            <person name="Takami H."/>
        </authorList>
    </citation>
    <scope>NUCLEOTIDE SEQUENCE</scope>
    <source>
        <strain evidence="1">Expedition CK06-06</strain>
    </source>
</reference>
<protein>
    <submittedName>
        <fullName evidence="1">Uncharacterized protein</fullName>
    </submittedName>
</protein>
<comment type="caution">
    <text evidence="1">The sequence shown here is derived from an EMBL/GenBank/DDBJ whole genome shotgun (WGS) entry which is preliminary data.</text>
</comment>
<dbReference type="Pfam" id="PF13289">
    <property type="entry name" value="SIR2_2"/>
    <property type="match status" value="1"/>
</dbReference>
<accession>X0S797</accession>
<organism evidence="1">
    <name type="scientific">marine sediment metagenome</name>
    <dbReference type="NCBI Taxonomy" id="412755"/>
    <lineage>
        <taxon>unclassified sequences</taxon>
        <taxon>metagenomes</taxon>
        <taxon>ecological metagenomes</taxon>
    </lineage>
</organism>
<evidence type="ECO:0000313" key="1">
    <source>
        <dbReference type="EMBL" id="GAF71812.1"/>
    </source>
</evidence>
<gene>
    <name evidence="1" type="ORF">S01H1_05219</name>
</gene>